<sequence length="76" mass="9074">MKHYLTRKQVEQHYPLSQSYLAWLAHKGRGPQFRIVGRNAVYLVTEIEDWLDSLLVTSKRSRSQKRPGRPRKRRQA</sequence>
<dbReference type="Proteomes" id="UP000183685">
    <property type="component" value="Unassembled WGS sequence"/>
</dbReference>
<dbReference type="EMBL" id="FNAK01000001">
    <property type="protein sequence ID" value="SDD36724.1"/>
    <property type="molecule type" value="Genomic_DNA"/>
</dbReference>
<gene>
    <name evidence="1" type="ORF">SAMN04488071_0482</name>
</gene>
<accession>A0A1G6U684</accession>
<evidence type="ECO:0000313" key="2">
    <source>
        <dbReference type="Proteomes" id="UP000183685"/>
    </source>
</evidence>
<evidence type="ECO:0000313" key="1">
    <source>
        <dbReference type="EMBL" id="SDD36724.1"/>
    </source>
</evidence>
<protein>
    <recommendedName>
        <fullName evidence="3">Transcriptional regulator, AlpA family</fullName>
    </recommendedName>
</protein>
<proteinExistence type="predicted"/>
<organism evidence="1 2">
    <name type="scientific">Kordiimonas lacus</name>
    <dbReference type="NCBI Taxonomy" id="637679"/>
    <lineage>
        <taxon>Bacteria</taxon>
        <taxon>Pseudomonadati</taxon>
        <taxon>Pseudomonadota</taxon>
        <taxon>Alphaproteobacteria</taxon>
        <taxon>Kordiimonadales</taxon>
        <taxon>Kordiimonadaceae</taxon>
        <taxon>Kordiimonas</taxon>
    </lineage>
</organism>
<name>A0A1G6U684_9PROT</name>
<evidence type="ECO:0008006" key="3">
    <source>
        <dbReference type="Google" id="ProtNLM"/>
    </source>
</evidence>
<keyword evidence="2" id="KW-1185">Reference proteome</keyword>
<dbReference type="AlphaFoldDB" id="A0A1G6U684"/>
<dbReference type="STRING" id="637679.GCA_001550055_00407"/>
<reference evidence="1 2" key="1">
    <citation type="submission" date="2016-10" db="EMBL/GenBank/DDBJ databases">
        <authorList>
            <person name="de Groot N.N."/>
        </authorList>
    </citation>
    <scope>NUCLEOTIDE SEQUENCE [LARGE SCALE GENOMIC DNA]</scope>
    <source>
        <strain evidence="1 2">CGMCC 1.9109</strain>
    </source>
</reference>